<comment type="subcellular location">
    <subcellularLocation>
        <location evidence="2">Cytoplasm</location>
    </subcellularLocation>
</comment>
<dbReference type="InterPro" id="IPR036020">
    <property type="entry name" value="WW_dom_sf"/>
</dbReference>
<dbReference type="FunFam" id="3.90.1750.10:FF:000079">
    <property type="entry name" value="E3 ubiquitin-protein ligase"/>
    <property type="match status" value="1"/>
</dbReference>
<evidence type="ECO:0000256" key="11">
    <source>
        <dbReference type="SAM" id="MobiDB-lite"/>
    </source>
</evidence>
<dbReference type="GO" id="GO:0006511">
    <property type="term" value="P:ubiquitin-dependent protein catabolic process"/>
    <property type="evidence" value="ECO:0007669"/>
    <property type="project" value="InterPro"/>
</dbReference>
<feature type="compositionally biased region" description="Low complexity" evidence="11">
    <location>
        <begin position="48"/>
        <end position="58"/>
    </location>
</feature>
<evidence type="ECO:0000256" key="1">
    <source>
        <dbReference type="ARBA" id="ARBA00000885"/>
    </source>
</evidence>
<dbReference type="EC" id="2.3.2.26" evidence="8"/>
<dbReference type="Gene3D" id="3.90.1750.10">
    <property type="entry name" value="Hect, E3 ligase catalytic domains"/>
    <property type="match status" value="1"/>
</dbReference>
<comment type="pathway">
    <text evidence="3 8">Protein modification; protein ubiquitination.</text>
</comment>
<evidence type="ECO:0000256" key="3">
    <source>
        <dbReference type="ARBA" id="ARBA00004906"/>
    </source>
</evidence>
<dbReference type="Gene3D" id="3.30.2410.10">
    <property type="entry name" value="Hect, E3 ligase catalytic domain"/>
    <property type="match status" value="1"/>
</dbReference>
<organism evidence="14 15">
    <name type="scientific">Pterulicium gracile</name>
    <dbReference type="NCBI Taxonomy" id="1884261"/>
    <lineage>
        <taxon>Eukaryota</taxon>
        <taxon>Fungi</taxon>
        <taxon>Dikarya</taxon>
        <taxon>Basidiomycota</taxon>
        <taxon>Agaricomycotina</taxon>
        <taxon>Agaricomycetes</taxon>
        <taxon>Agaricomycetidae</taxon>
        <taxon>Agaricales</taxon>
        <taxon>Pleurotineae</taxon>
        <taxon>Pterulaceae</taxon>
        <taxon>Pterulicium</taxon>
    </lineage>
</organism>
<evidence type="ECO:0000259" key="12">
    <source>
        <dbReference type="PROSITE" id="PS50020"/>
    </source>
</evidence>
<reference evidence="14 15" key="1">
    <citation type="journal article" date="2019" name="Nat. Ecol. Evol.">
        <title>Megaphylogeny resolves global patterns of mushroom evolution.</title>
        <authorList>
            <person name="Varga T."/>
            <person name="Krizsan K."/>
            <person name="Foldi C."/>
            <person name="Dima B."/>
            <person name="Sanchez-Garcia M."/>
            <person name="Sanchez-Ramirez S."/>
            <person name="Szollosi G.J."/>
            <person name="Szarkandi J.G."/>
            <person name="Papp V."/>
            <person name="Albert L."/>
            <person name="Andreopoulos W."/>
            <person name="Angelini C."/>
            <person name="Antonin V."/>
            <person name="Barry K.W."/>
            <person name="Bougher N.L."/>
            <person name="Buchanan P."/>
            <person name="Buyck B."/>
            <person name="Bense V."/>
            <person name="Catcheside P."/>
            <person name="Chovatia M."/>
            <person name="Cooper J."/>
            <person name="Damon W."/>
            <person name="Desjardin D."/>
            <person name="Finy P."/>
            <person name="Geml J."/>
            <person name="Haridas S."/>
            <person name="Hughes K."/>
            <person name="Justo A."/>
            <person name="Karasinski D."/>
            <person name="Kautmanova I."/>
            <person name="Kiss B."/>
            <person name="Kocsube S."/>
            <person name="Kotiranta H."/>
            <person name="LaButti K.M."/>
            <person name="Lechner B.E."/>
            <person name="Liimatainen K."/>
            <person name="Lipzen A."/>
            <person name="Lukacs Z."/>
            <person name="Mihaltcheva S."/>
            <person name="Morgado L.N."/>
            <person name="Niskanen T."/>
            <person name="Noordeloos M.E."/>
            <person name="Ohm R.A."/>
            <person name="Ortiz-Santana B."/>
            <person name="Ovrebo C."/>
            <person name="Racz N."/>
            <person name="Riley R."/>
            <person name="Savchenko A."/>
            <person name="Shiryaev A."/>
            <person name="Soop K."/>
            <person name="Spirin V."/>
            <person name="Szebenyi C."/>
            <person name="Tomsovsky M."/>
            <person name="Tulloss R.E."/>
            <person name="Uehling J."/>
            <person name="Grigoriev I.V."/>
            <person name="Vagvolgyi C."/>
            <person name="Papp T."/>
            <person name="Martin F.M."/>
            <person name="Miettinen O."/>
            <person name="Hibbett D.S."/>
            <person name="Nagy L.G."/>
        </authorList>
    </citation>
    <scope>NUCLEOTIDE SEQUENCE [LARGE SCALE GENOMIC DNA]</scope>
    <source>
        <strain evidence="14 15">CBS 309.79</strain>
    </source>
</reference>
<dbReference type="Proteomes" id="UP000305067">
    <property type="component" value="Unassembled WGS sequence"/>
</dbReference>
<name>A0A5C3QR52_9AGAR</name>
<keyword evidence="15" id="KW-1185">Reference proteome</keyword>
<dbReference type="CDD" id="cd00201">
    <property type="entry name" value="WW"/>
    <property type="match status" value="3"/>
</dbReference>
<accession>A0A5C3QR52</accession>
<dbReference type="PANTHER" id="PTHR11254:SF440">
    <property type="entry name" value="E3 UBIQUITIN-PROTEIN LIGASE NEDD-4"/>
    <property type="match status" value="1"/>
</dbReference>
<feature type="region of interest" description="Disordered" evidence="11">
    <location>
        <begin position="1"/>
        <end position="119"/>
    </location>
</feature>
<evidence type="ECO:0000256" key="5">
    <source>
        <dbReference type="ARBA" id="ARBA00022679"/>
    </source>
</evidence>
<dbReference type="UniPathway" id="UPA00143"/>
<keyword evidence="4" id="KW-0963">Cytoplasm</keyword>
<protein>
    <recommendedName>
        <fullName evidence="8">E3 ubiquitin-protein ligase</fullName>
        <ecNumber evidence="8">2.3.2.26</ecNumber>
    </recommendedName>
</protein>
<comment type="catalytic activity">
    <reaction evidence="1 8">
        <text>S-ubiquitinyl-[E2 ubiquitin-conjugating enzyme]-L-cysteine + [acceptor protein]-L-lysine = [E2 ubiquitin-conjugating enzyme]-L-cysteine + N(6)-ubiquitinyl-[acceptor protein]-L-lysine.</text>
        <dbReference type="EC" id="2.3.2.26"/>
    </reaction>
</comment>
<dbReference type="Pfam" id="PF00397">
    <property type="entry name" value="WW"/>
    <property type="match status" value="3"/>
</dbReference>
<dbReference type="FunFam" id="2.20.70.10:FF:000017">
    <property type="entry name" value="E3 ubiquitin-protein ligase"/>
    <property type="match status" value="1"/>
</dbReference>
<keyword evidence="6" id="KW-0677">Repeat</keyword>
<evidence type="ECO:0000259" key="13">
    <source>
        <dbReference type="PROSITE" id="PS50237"/>
    </source>
</evidence>
<dbReference type="InterPro" id="IPR050409">
    <property type="entry name" value="E3_ubiq-protein_ligase"/>
</dbReference>
<evidence type="ECO:0000313" key="15">
    <source>
        <dbReference type="Proteomes" id="UP000305067"/>
    </source>
</evidence>
<keyword evidence="7 8" id="KW-0833">Ubl conjugation pathway</keyword>
<dbReference type="OrthoDB" id="8068875at2759"/>
<feature type="domain" description="HECT" evidence="13">
    <location>
        <begin position="392"/>
        <end position="725"/>
    </location>
</feature>
<dbReference type="PROSITE" id="PS50020">
    <property type="entry name" value="WW_DOMAIN_2"/>
    <property type="match status" value="3"/>
</dbReference>
<dbReference type="InterPro" id="IPR035983">
    <property type="entry name" value="Hect_E3_ubiquitin_ligase"/>
</dbReference>
<dbReference type="Pfam" id="PF00632">
    <property type="entry name" value="HECT"/>
    <property type="match status" value="1"/>
</dbReference>
<keyword evidence="5 8" id="KW-0808">Transferase</keyword>
<feature type="region of interest" description="Disordered" evidence="11">
    <location>
        <begin position="138"/>
        <end position="248"/>
    </location>
</feature>
<dbReference type="SUPFAM" id="SSF56204">
    <property type="entry name" value="Hect, E3 ligase catalytic domain"/>
    <property type="match status" value="1"/>
</dbReference>
<feature type="domain" description="WW" evidence="12">
    <location>
        <begin position="116"/>
        <end position="149"/>
    </location>
</feature>
<feature type="compositionally biased region" description="Low complexity" evidence="11">
    <location>
        <begin position="284"/>
        <end position="295"/>
    </location>
</feature>
<evidence type="ECO:0000256" key="2">
    <source>
        <dbReference type="ARBA" id="ARBA00004496"/>
    </source>
</evidence>
<feature type="compositionally biased region" description="Gly residues" evidence="11">
    <location>
        <begin position="184"/>
        <end position="199"/>
    </location>
</feature>
<dbReference type="SMART" id="SM00119">
    <property type="entry name" value="HECTc"/>
    <property type="match status" value="1"/>
</dbReference>
<dbReference type="FunFam" id="3.30.2160.10:FF:000001">
    <property type="entry name" value="E3 ubiquitin-protein ligase NEDD4-like"/>
    <property type="match status" value="1"/>
</dbReference>
<evidence type="ECO:0000256" key="10">
    <source>
        <dbReference type="PROSITE-ProRule" id="PRU00104"/>
    </source>
</evidence>
<gene>
    <name evidence="14" type="ORF">BDV98DRAFT_562281</name>
</gene>
<feature type="compositionally biased region" description="Polar residues" evidence="11">
    <location>
        <begin position="96"/>
        <end position="105"/>
    </location>
</feature>
<dbReference type="FunFam" id="3.30.2410.10:FF:000001">
    <property type="entry name" value="E3 ubiquitin-protein ligase NEDD4-like"/>
    <property type="match status" value="1"/>
</dbReference>
<proteinExistence type="predicted"/>
<dbReference type="GO" id="GO:0061630">
    <property type="term" value="F:ubiquitin protein ligase activity"/>
    <property type="evidence" value="ECO:0007669"/>
    <property type="project" value="UniProtKB-EC"/>
</dbReference>
<dbReference type="GO" id="GO:0016567">
    <property type="term" value="P:protein ubiquitination"/>
    <property type="evidence" value="ECO:0007669"/>
    <property type="project" value="UniProtKB-UniPathway"/>
</dbReference>
<dbReference type="CDD" id="cd00078">
    <property type="entry name" value="HECTc"/>
    <property type="match status" value="1"/>
</dbReference>
<feature type="domain" description="WW" evidence="12">
    <location>
        <begin position="298"/>
        <end position="331"/>
    </location>
</feature>
<evidence type="ECO:0000256" key="8">
    <source>
        <dbReference type="PIRNR" id="PIRNR001569"/>
    </source>
</evidence>
<evidence type="ECO:0000256" key="6">
    <source>
        <dbReference type="ARBA" id="ARBA00022737"/>
    </source>
</evidence>
<dbReference type="InterPro" id="IPR024928">
    <property type="entry name" value="E3_ub_ligase_SMURF1"/>
</dbReference>
<dbReference type="GO" id="GO:0005737">
    <property type="term" value="C:cytoplasm"/>
    <property type="evidence" value="ECO:0007669"/>
    <property type="project" value="UniProtKB-SubCell"/>
</dbReference>
<evidence type="ECO:0000256" key="4">
    <source>
        <dbReference type="ARBA" id="ARBA00022490"/>
    </source>
</evidence>
<sequence>MAPSRLFSFPFSSSSSSSSNQNNNNNNNNNPPTPPPHTPPPSSPHQPFPSSAPAFPTPQLNLPHQHHDSGPTSDPYGLNRQPSASTLRPDGHGHQQRTSSFSAAQRPSPPSNEEDAPLPQHWERRIDAQGRVYFVDHNTRTTTWHRPGTGASLGRHRHSSSAGGGLSPSPSPSPSLRPGSSVNVGGGHSRTPSGSGGGSLRHAASAVGLSSPSPSPAIPTGNITGGHVDIPLPNGWEERSNSEGRPYFVDHHSRTTTWVDPRLLNLPTSASTSSPLPPAPGSQPAPEATSAAANADLGPLPSGWEMRLTSTGRVYFVDHNTRTTAWDDPRAPGTLDRDAPQYKRDYRRKVIYFRSQPAMRVDSGRKCEVRVRRARVLEDSFREVGRIGKDEGGEGMRRRLMISFEGEDGLDYGGVSREWFFLLSHEIFNPSYGLFEYSAHDNYTLQINPASWVNPDHLEYFKFVGRILGLAIFHRRFLDAYFVPSFYKMILAKHLTLADLESVDATLHKSLTWMLENDITDILYESFSITSSRFDLETTVELVPGGEEIPVTEANKADYVEKAVQYRIHGRVEEQFDCFMEGLLELVPRDLLSVFDERELELLVGGCTEIDMDDWSKFTDYRGYTASDPIITWFWSLLRSWPPERKSRLLQFTTGTSRVPVNGFKDLQGSDGPRRFTIEKSGDVGGLPRSHTCFNRLDLPEYGDRERLEKCLVWAIEETEGFGVE</sequence>
<feature type="domain" description="WW" evidence="12">
    <location>
        <begin position="230"/>
        <end position="263"/>
    </location>
</feature>
<dbReference type="InterPro" id="IPR000569">
    <property type="entry name" value="HECT_dom"/>
</dbReference>
<evidence type="ECO:0000313" key="14">
    <source>
        <dbReference type="EMBL" id="TFL04465.1"/>
    </source>
</evidence>
<evidence type="ECO:0000256" key="9">
    <source>
        <dbReference type="PIRSR" id="PIRSR001569-1"/>
    </source>
</evidence>
<evidence type="ECO:0000256" key="7">
    <source>
        <dbReference type="ARBA" id="ARBA00022786"/>
    </source>
</evidence>
<dbReference type="PROSITE" id="PS50237">
    <property type="entry name" value="HECT"/>
    <property type="match status" value="1"/>
</dbReference>
<feature type="compositionally biased region" description="Pro residues" evidence="11">
    <location>
        <begin position="31"/>
        <end position="47"/>
    </location>
</feature>
<dbReference type="InterPro" id="IPR001202">
    <property type="entry name" value="WW_dom"/>
</dbReference>
<dbReference type="STRING" id="1884261.A0A5C3QR52"/>
<dbReference type="PIRSF" id="PIRSF001569">
    <property type="entry name" value="E3_ub_ligase_SMURF1"/>
    <property type="match status" value="1"/>
</dbReference>
<feature type="active site" description="Glycyl thioester intermediate" evidence="9 10">
    <location>
        <position position="693"/>
    </location>
</feature>
<dbReference type="AlphaFoldDB" id="A0A5C3QR52"/>
<dbReference type="Gene3D" id="3.30.2160.10">
    <property type="entry name" value="Hect, E3 ligase catalytic domain"/>
    <property type="match status" value="1"/>
</dbReference>
<dbReference type="PANTHER" id="PTHR11254">
    <property type="entry name" value="HECT DOMAIN UBIQUITIN-PROTEIN LIGASE"/>
    <property type="match status" value="1"/>
</dbReference>
<dbReference type="PROSITE" id="PS01159">
    <property type="entry name" value="WW_DOMAIN_1"/>
    <property type="match status" value="2"/>
</dbReference>
<dbReference type="SUPFAM" id="SSF51045">
    <property type="entry name" value="WW domain"/>
    <property type="match status" value="3"/>
</dbReference>
<feature type="region of interest" description="Disordered" evidence="11">
    <location>
        <begin position="265"/>
        <end position="304"/>
    </location>
</feature>
<dbReference type="EMBL" id="ML178818">
    <property type="protein sequence ID" value="TFL04465.1"/>
    <property type="molecule type" value="Genomic_DNA"/>
</dbReference>
<dbReference type="SMART" id="SM00456">
    <property type="entry name" value="WW"/>
    <property type="match status" value="3"/>
</dbReference>
<dbReference type="Gene3D" id="2.20.70.10">
    <property type="match status" value="2"/>
</dbReference>
<feature type="compositionally biased region" description="Basic and acidic residues" evidence="11">
    <location>
        <begin position="236"/>
        <end position="248"/>
    </location>
</feature>
<feature type="compositionally biased region" description="Low complexity" evidence="11">
    <location>
        <begin position="7"/>
        <end position="30"/>
    </location>
</feature>